<dbReference type="Pfam" id="PF02879">
    <property type="entry name" value="PGM_PMM_II"/>
    <property type="match status" value="1"/>
</dbReference>
<dbReference type="InterPro" id="IPR036900">
    <property type="entry name" value="A-D-PHexomutase_C_sf"/>
</dbReference>
<dbReference type="PANTHER" id="PTHR45745">
    <property type="entry name" value="PHOSPHOMANNOMUTASE 45A"/>
    <property type="match status" value="1"/>
</dbReference>
<dbReference type="Proteomes" id="UP001152320">
    <property type="component" value="Chromosome 15"/>
</dbReference>
<comment type="caution">
    <text evidence="14">The sequence shown here is derived from an EMBL/GenBank/DDBJ whole genome shotgun (WGS) entry which is preliminary data.</text>
</comment>
<keyword evidence="15" id="KW-1185">Reference proteome</keyword>
<dbReference type="FunFam" id="3.40.120.10:FF:000017">
    <property type="entry name" value="glucose 1,6-bisphosphate synthase"/>
    <property type="match status" value="1"/>
</dbReference>
<dbReference type="Pfam" id="PF02880">
    <property type="entry name" value="PGM_PMM_III"/>
    <property type="match status" value="1"/>
</dbReference>
<evidence type="ECO:0000256" key="3">
    <source>
        <dbReference type="ARBA" id="ARBA00010231"/>
    </source>
</evidence>
<dbReference type="PANTHER" id="PTHR45745:SF1">
    <property type="entry name" value="PHOSPHOGLUCOMUTASE 2B-RELATED"/>
    <property type="match status" value="1"/>
</dbReference>
<dbReference type="InterPro" id="IPR016055">
    <property type="entry name" value="A-D-PHexomutase_a/b/a-I/II/III"/>
</dbReference>
<dbReference type="InterPro" id="IPR005845">
    <property type="entry name" value="A-D-PHexomutase_a/b/a-II"/>
</dbReference>
<comment type="cofactor">
    <cofactor evidence="1">
        <name>Mg(2+)</name>
        <dbReference type="ChEBI" id="CHEBI:18420"/>
    </cofactor>
</comment>
<keyword evidence="9" id="KW-0413">Isomerase</keyword>
<dbReference type="InterPro" id="IPR005846">
    <property type="entry name" value="A-D-PHexomutase_a/b/a-III"/>
</dbReference>
<evidence type="ECO:0000259" key="11">
    <source>
        <dbReference type="Pfam" id="PF02878"/>
    </source>
</evidence>
<evidence type="ECO:0000259" key="12">
    <source>
        <dbReference type="Pfam" id="PF02879"/>
    </source>
</evidence>
<dbReference type="GO" id="GO:0006166">
    <property type="term" value="P:purine ribonucleoside salvage"/>
    <property type="evidence" value="ECO:0007669"/>
    <property type="project" value="TreeGrafter"/>
</dbReference>
<dbReference type="GO" id="GO:0008973">
    <property type="term" value="F:phosphopentomutase activity"/>
    <property type="evidence" value="ECO:0007669"/>
    <property type="project" value="TreeGrafter"/>
</dbReference>
<evidence type="ECO:0000256" key="10">
    <source>
        <dbReference type="ARBA" id="ARBA00023277"/>
    </source>
</evidence>
<evidence type="ECO:0000256" key="8">
    <source>
        <dbReference type="ARBA" id="ARBA00022842"/>
    </source>
</evidence>
<proteinExistence type="inferred from homology"/>
<evidence type="ECO:0000256" key="6">
    <source>
        <dbReference type="ARBA" id="ARBA00022553"/>
    </source>
</evidence>
<keyword evidence="5" id="KW-0313">Glucose metabolism</keyword>
<evidence type="ECO:0000256" key="7">
    <source>
        <dbReference type="ARBA" id="ARBA00022723"/>
    </source>
</evidence>
<evidence type="ECO:0000256" key="9">
    <source>
        <dbReference type="ARBA" id="ARBA00023235"/>
    </source>
</evidence>
<dbReference type="CDD" id="cd05799">
    <property type="entry name" value="PGM2"/>
    <property type="match status" value="1"/>
</dbReference>
<keyword evidence="8" id="KW-0460">Magnesium</keyword>
<gene>
    <name evidence="14" type="ORF">HOLleu_30408</name>
</gene>
<dbReference type="InterPro" id="IPR005841">
    <property type="entry name" value="Alpha-D-phosphohexomutase_SF"/>
</dbReference>
<evidence type="ECO:0000259" key="13">
    <source>
        <dbReference type="Pfam" id="PF02880"/>
    </source>
</evidence>
<name>A0A9Q1BKC4_HOLLE</name>
<accession>A0A9Q1BKC4</accession>
<sequence>MDAAVQTGDENLDRTITQWLEWDKYEPTRQEVMELLKKKDVVELKKRFGTRIAFGTAGLRARMEAGTARINDLVIIQTAQGILTHLLSVNQDCKKKGIAIGYDHRHNSRRYAELSAAIMVRAGVPVYLFSHTSPTPFVAYIIRKKGLAAGIMVTPSHNPKGDNGYKVYWGNGAQIIPPVDQGIASAILANLEPWESSWDTSILKNNSLVSDPYEEVFSSYMEDISSEMCLYRNINEQTKLKFTYTAMHGVGTLAFDALFKKFGFKELILVKEQVEEDPEFTTVKNPNPEEGKSALNLSFKTAGENGSTVILANDPDADRLAVAEKQQDGTWKVFNGNELGALFGWWLLEWYKTKESRWQECFLVTDAYMFASAVSSKMLKHMAEKDGFKFEETLTGHKWMGNRIDKLMKEGKTSIFAFEEAIGFMCCTKVLDKDGVSAGSIIAEMAAKLATEDKTLTAKLDELYHRYGYHFCSNSYFLCYNPATTQAIFERIRTMENGSYPSQIGGVKITGIRDLTTGYDSNQADNKAVLPTSKSSHMITFSFENGCVATLRTSGTEPKIKYYSEIFGDLSTRDKATMEENLKSFVAVFVQELLQPDTNGLIAREA</sequence>
<dbReference type="GO" id="GO:0005634">
    <property type="term" value="C:nucleus"/>
    <property type="evidence" value="ECO:0007669"/>
    <property type="project" value="TreeGrafter"/>
</dbReference>
<evidence type="ECO:0000256" key="1">
    <source>
        <dbReference type="ARBA" id="ARBA00001946"/>
    </source>
</evidence>
<dbReference type="OrthoDB" id="8300170at2759"/>
<dbReference type="PRINTS" id="PR00509">
    <property type="entry name" value="PGMPMM"/>
</dbReference>
<feature type="domain" description="Alpha-D-phosphohexomutase alpha/beta/alpha" evidence="13">
    <location>
        <begin position="336"/>
        <end position="467"/>
    </location>
</feature>
<dbReference type="GO" id="GO:0006006">
    <property type="term" value="P:glucose metabolic process"/>
    <property type="evidence" value="ECO:0007669"/>
    <property type="project" value="UniProtKB-KW"/>
</dbReference>
<evidence type="ECO:0000313" key="14">
    <source>
        <dbReference type="EMBL" id="KAJ8028226.1"/>
    </source>
</evidence>
<dbReference type="PROSITE" id="PS00710">
    <property type="entry name" value="PGM_PMM"/>
    <property type="match status" value="1"/>
</dbReference>
<dbReference type="InterPro" id="IPR016066">
    <property type="entry name" value="A-D-PHexomutase_CS"/>
</dbReference>
<evidence type="ECO:0000256" key="2">
    <source>
        <dbReference type="ARBA" id="ARBA00004496"/>
    </source>
</evidence>
<dbReference type="Pfam" id="PF02878">
    <property type="entry name" value="PGM_PMM_I"/>
    <property type="match status" value="1"/>
</dbReference>
<evidence type="ECO:0000313" key="15">
    <source>
        <dbReference type="Proteomes" id="UP001152320"/>
    </source>
</evidence>
<comment type="subcellular location">
    <subcellularLocation>
        <location evidence="2">Cytoplasm</location>
    </subcellularLocation>
</comment>
<dbReference type="EMBL" id="JAIZAY010000015">
    <property type="protein sequence ID" value="KAJ8028226.1"/>
    <property type="molecule type" value="Genomic_DNA"/>
</dbReference>
<keyword evidence="4" id="KW-0963">Cytoplasm</keyword>
<dbReference type="InterPro" id="IPR005844">
    <property type="entry name" value="A-D-PHexomutase_a/b/a-I"/>
</dbReference>
<evidence type="ECO:0000256" key="5">
    <source>
        <dbReference type="ARBA" id="ARBA00022526"/>
    </source>
</evidence>
<dbReference type="FunFam" id="3.40.120.10:FF:000035">
    <property type="entry name" value="Pgm3p"/>
    <property type="match status" value="1"/>
</dbReference>
<dbReference type="SUPFAM" id="SSF55957">
    <property type="entry name" value="Phosphoglucomutase, C-terminal domain"/>
    <property type="match status" value="1"/>
</dbReference>
<dbReference type="GO" id="GO:0000287">
    <property type="term" value="F:magnesium ion binding"/>
    <property type="evidence" value="ECO:0007669"/>
    <property type="project" value="InterPro"/>
</dbReference>
<dbReference type="SUPFAM" id="SSF53738">
    <property type="entry name" value="Phosphoglucomutase, first 3 domains"/>
    <property type="match status" value="3"/>
</dbReference>
<keyword evidence="10" id="KW-0119">Carbohydrate metabolism</keyword>
<evidence type="ECO:0000256" key="4">
    <source>
        <dbReference type="ARBA" id="ARBA00022490"/>
    </source>
</evidence>
<comment type="similarity">
    <text evidence="3">Belongs to the phosphohexose mutase family.</text>
</comment>
<feature type="domain" description="Alpha-D-phosphohexomutase alpha/beta/alpha" evidence="11">
    <location>
        <begin position="52"/>
        <end position="189"/>
    </location>
</feature>
<dbReference type="Gene3D" id="3.40.120.10">
    <property type="entry name" value="Alpha-D-Glucose-1,6-Bisphosphate, subunit A, domain 3"/>
    <property type="match status" value="3"/>
</dbReference>
<keyword evidence="7" id="KW-0479">Metal-binding</keyword>
<dbReference type="GO" id="GO:0005737">
    <property type="term" value="C:cytoplasm"/>
    <property type="evidence" value="ECO:0007669"/>
    <property type="project" value="UniProtKB-SubCell"/>
</dbReference>
<organism evidence="14 15">
    <name type="scientific">Holothuria leucospilota</name>
    <name type="common">Black long sea cucumber</name>
    <name type="synonym">Mertensiothuria leucospilota</name>
    <dbReference type="NCBI Taxonomy" id="206669"/>
    <lineage>
        <taxon>Eukaryota</taxon>
        <taxon>Metazoa</taxon>
        <taxon>Echinodermata</taxon>
        <taxon>Eleutherozoa</taxon>
        <taxon>Echinozoa</taxon>
        <taxon>Holothuroidea</taxon>
        <taxon>Aspidochirotacea</taxon>
        <taxon>Aspidochirotida</taxon>
        <taxon>Holothuriidae</taxon>
        <taxon>Holothuria</taxon>
    </lineage>
</organism>
<feature type="domain" description="Alpha-D-phosphohexomutase alpha/beta/alpha" evidence="12">
    <location>
        <begin position="219"/>
        <end position="325"/>
    </location>
</feature>
<reference evidence="14" key="1">
    <citation type="submission" date="2021-10" db="EMBL/GenBank/DDBJ databases">
        <title>Tropical sea cucumber genome reveals ecological adaptation and Cuvierian tubules defense mechanism.</title>
        <authorList>
            <person name="Chen T."/>
        </authorList>
    </citation>
    <scope>NUCLEOTIDE SEQUENCE</scope>
    <source>
        <strain evidence="14">Nanhai2018</strain>
        <tissue evidence="14">Muscle</tissue>
    </source>
</reference>
<protein>
    <submittedName>
        <fullName evidence="14">Glucose 1,6-bisphosphate synthase</fullName>
    </submittedName>
</protein>
<dbReference type="AlphaFoldDB" id="A0A9Q1BKC4"/>
<keyword evidence="6" id="KW-0597">Phosphoprotein</keyword>